<evidence type="ECO:0000259" key="3">
    <source>
        <dbReference type="PROSITE" id="PS50137"/>
    </source>
</evidence>
<dbReference type="PROSITE" id="PS50137">
    <property type="entry name" value="DS_RBD"/>
    <property type="match status" value="1"/>
</dbReference>
<dbReference type="PANTHER" id="PTHR11207:SF1">
    <property type="entry name" value="DOUBLE-STRANDED RNA-BINDING PROTEIN 1"/>
    <property type="match status" value="1"/>
</dbReference>
<organism evidence="4">
    <name type="scientific">Salvia splendens</name>
    <name type="common">Scarlet sage</name>
    <dbReference type="NCBI Taxonomy" id="180675"/>
    <lineage>
        <taxon>Eukaryota</taxon>
        <taxon>Viridiplantae</taxon>
        <taxon>Streptophyta</taxon>
        <taxon>Embryophyta</taxon>
        <taxon>Tracheophyta</taxon>
        <taxon>Spermatophyta</taxon>
        <taxon>Magnoliopsida</taxon>
        <taxon>eudicotyledons</taxon>
        <taxon>Gunneridae</taxon>
        <taxon>Pentapetalae</taxon>
        <taxon>asterids</taxon>
        <taxon>lamiids</taxon>
        <taxon>Lamiales</taxon>
        <taxon>Lamiaceae</taxon>
        <taxon>Nepetoideae</taxon>
        <taxon>Mentheae</taxon>
        <taxon>Salviinae</taxon>
        <taxon>Salvia</taxon>
        <taxon>Salvia subgen. Calosphace</taxon>
        <taxon>core Calosphace</taxon>
    </lineage>
</organism>
<dbReference type="InterPro" id="IPR014720">
    <property type="entry name" value="dsRBD_dom"/>
</dbReference>
<dbReference type="Proteomes" id="UP000298416">
    <property type="component" value="Unassembled WGS sequence"/>
</dbReference>
<gene>
    <name evidence="4" type="ORF">SASPL_120627</name>
</gene>
<dbReference type="SMART" id="SM00358">
    <property type="entry name" value="DSRM"/>
    <property type="match status" value="1"/>
</dbReference>
<dbReference type="GO" id="GO:0005634">
    <property type="term" value="C:nucleus"/>
    <property type="evidence" value="ECO:0007669"/>
    <property type="project" value="TreeGrafter"/>
</dbReference>
<sequence>MLILNKESNIPDEFKIMSSLVCLVNAIFVGIMTRTTYTPLAPTTREEIDPDRAFSRKMKVKGTNQESHEKNKPPSVLSCYVFKNQLPEYFQKTGLTTPVYETIKEGPSNVPIFKSTVVMYNATYDYLPGLFNRKAAKQSVAEVSLLALTKSKNTSSGTSQPVEIVIYCFVATLTKFKSCRCLYLTFDFDSARDKLFQELAPRLYSKDEQCCGSVNFSS</sequence>
<dbReference type="SUPFAM" id="SSF54768">
    <property type="entry name" value="dsRNA-binding domain-like"/>
    <property type="match status" value="1"/>
</dbReference>
<evidence type="ECO:0000256" key="2">
    <source>
        <dbReference type="PROSITE-ProRule" id="PRU00266"/>
    </source>
</evidence>
<dbReference type="EMBL" id="PNBA02000007">
    <property type="protein sequence ID" value="KAG6418423.1"/>
    <property type="molecule type" value="Genomic_DNA"/>
</dbReference>
<keyword evidence="1 2" id="KW-0694">RNA-binding</keyword>
<dbReference type="AlphaFoldDB" id="A0A8X8ZVG3"/>
<evidence type="ECO:0000313" key="4">
    <source>
        <dbReference type="EMBL" id="KAG6418423.1"/>
    </source>
</evidence>
<evidence type="ECO:0000313" key="5">
    <source>
        <dbReference type="Proteomes" id="UP000298416"/>
    </source>
</evidence>
<accession>A0A8X8ZVG3</accession>
<comment type="caution">
    <text evidence="4">The sequence shown here is derived from an EMBL/GenBank/DDBJ whole genome shotgun (WGS) entry which is preliminary data.</text>
</comment>
<dbReference type="PANTHER" id="PTHR11207">
    <property type="entry name" value="RIBONUCLEASE III"/>
    <property type="match status" value="1"/>
</dbReference>
<proteinExistence type="predicted"/>
<feature type="domain" description="DRBM" evidence="3">
    <location>
        <begin position="81"/>
        <end position="150"/>
    </location>
</feature>
<name>A0A8X8ZVG3_SALSN</name>
<dbReference type="Pfam" id="PF00035">
    <property type="entry name" value="dsrm"/>
    <property type="match status" value="1"/>
</dbReference>
<dbReference type="Gene3D" id="3.30.160.20">
    <property type="match status" value="1"/>
</dbReference>
<dbReference type="GO" id="GO:0006396">
    <property type="term" value="P:RNA processing"/>
    <property type="evidence" value="ECO:0007669"/>
    <property type="project" value="TreeGrafter"/>
</dbReference>
<reference evidence="4" key="2">
    <citation type="submission" date="2020-08" db="EMBL/GenBank/DDBJ databases">
        <title>Plant Genome Project.</title>
        <authorList>
            <person name="Zhang R.-G."/>
        </authorList>
    </citation>
    <scope>NUCLEOTIDE SEQUENCE</scope>
    <source>
        <strain evidence="4">Huo1</strain>
        <tissue evidence="4">Leaf</tissue>
    </source>
</reference>
<dbReference type="GO" id="GO:0010468">
    <property type="term" value="P:regulation of gene expression"/>
    <property type="evidence" value="ECO:0007669"/>
    <property type="project" value="TreeGrafter"/>
</dbReference>
<reference evidence="4" key="1">
    <citation type="submission" date="2018-01" db="EMBL/GenBank/DDBJ databases">
        <authorList>
            <person name="Mao J.F."/>
        </authorList>
    </citation>
    <scope>NUCLEOTIDE SEQUENCE</scope>
    <source>
        <strain evidence="4">Huo1</strain>
        <tissue evidence="4">Leaf</tissue>
    </source>
</reference>
<keyword evidence="5" id="KW-1185">Reference proteome</keyword>
<dbReference type="GO" id="GO:0004525">
    <property type="term" value="F:ribonuclease III activity"/>
    <property type="evidence" value="ECO:0007669"/>
    <property type="project" value="TreeGrafter"/>
</dbReference>
<dbReference type="GO" id="GO:0003725">
    <property type="term" value="F:double-stranded RNA binding"/>
    <property type="evidence" value="ECO:0007669"/>
    <property type="project" value="TreeGrafter"/>
</dbReference>
<evidence type="ECO:0000256" key="1">
    <source>
        <dbReference type="ARBA" id="ARBA00022884"/>
    </source>
</evidence>
<protein>
    <recommendedName>
        <fullName evidence="3">DRBM domain-containing protein</fullName>
    </recommendedName>
</protein>